<dbReference type="PROSITE" id="PS50110">
    <property type="entry name" value="RESPONSE_REGULATORY"/>
    <property type="match status" value="1"/>
</dbReference>
<evidence type="ECO:0000256" key="3">
    <source>
        <dbReference type="ARBA" id="ARBA00022553"/>
    </source>
</evidence>
<evidence type="ECO:0000259" key="6">
    <source>
        <dbReference type="PROSITE" id="PS50109"/>
    </source>
</evidence>
<dbReference type="GO" id="GO:0000155">
    <property type="term" value="F:phosphorelay sensor kinase activity"/>
    <property type="evidence" value="ECO:0007669"/>
    <property type="project" value="InterPro"/>
</dbReference>
<dbReference type="InterPro" id="IPR011006">
    <property type="entry name" value="CheY-like_superfamily"/>
</dbReference>
<dbReference type="InterPro" id="IPR050956">
    <property type="entry name" value="2C_system_His_kinase"/>
</dbReference>
<evidence type="ECO:0000256" key="5">
    <source>
        <dbReference type="SAM" id="Phobius"/>
    </source>
</evidence>
<evidence type="ECO:0000313" key="8">
    <source>
        <dbReference type="EMBL" id="CAH1411947.1"/>
    </source>
</evidence>
<keyword evidence="5" id="KW-0472">Membrane</keyword>
<proteinExistence type="predicted"/>
<dbReference type="Pfam" id="PF02518">
    <property type="entry name" value="HATPase_c"/>
    <property type="match status" value="1"/>
</dbReference>
<feature type="modified residue" description="4-aspartylphosphate" evidence="4">
    <location>
        <position position="1006"/>
    </location>
</feature>
<dbReference type="CDD" id="cd17546">
    <property type="entry name" value="REC_hyHK_CKI1_RcsC-like"/>
    <property type="match status" value="1"/>
</dbReference>
<dbReference type="Proteomes" id="UP001157418">
    <property type="component" value="Unassembled WGS sequence"/>
</dbReference>
<dbReference type="AlphaFoldDB" id="A0AAU9LEG7"/>
<evidence type="ECO:0000313" key="9">
    <source>
        <dbReference type="Proteomes" id="UP001157418"/>
    </source>
</evidence>
<accession>A0AAU9LEG7</accession>
<feature type="transmembrane region" description="Helical" evidence="5">
    <location>
        <begin position="390"/>
        <end position="414"/>
    </location>
</feature>
<dbReference type="SMART" id="SM00388">
    <property type="entry name" value="HisKA"/>
    <property type="match status" value="1"/>
</dbReference>
<evidence type="ECO:0000256" key="4">
    <source>
        <dbReference type="PROSITE-ProRule" id="PRU00169"/>
    </source>
</evidence>
<dbReference type="InterPro" id="IPR003594">
    <property type="entry name" value="HATPase_dom"/>
</dbReference>
<dbReference type="SMART" id="SM00387">
    <property type="entry name" value="HATPase_c"/>
    <property type="match status" value="1"/>
</dbReference>
<keyword evidence="9" id="KW-1185">Reference proteome</keyword>
<dbReference type="Pfam" id="PF00072">
    <property type="entry name" value="Response_reg"/>
    <property type="match status" value="1"/>
</dbReference>
<keyword evidence="5" id="KW-0812">Transmembrane</keyword>
<dbReference type="Gene3D" id="3.40.50.2300">
    <property type="match status" value="1"/>
</dbReference>
<reference evidence="8 9" key="1">
    <citation type="submission" date="2022-01" db="EMBL/GenBank/DDBJ databases">
        <authorList>
            <person name="Xiong W."/>
            <person name="Schranz E."/>
        </authorList>
    </citation>
    <scope>NUCLEOTIDE SEQUENCE [LARGE SCALE GENOMIC DNA]</scope>
</reference>
<feature type="transmembrane region" description="Helical" evidence="5">
    <location>
        <begin position="84"/>
        <end position="106"/>
    </location>
</feature>
<comment type="catalytic activity">
    <reaction evidence="1">
        <text>ATP + protein L-histidine = ADP + protein N-phospho-L-histidine.</text>
        <dbReference type="EC" id="2.7.13.3"/>
    </reaction>
</comment>
<dbReference type="SUPFAM" id="SSF55874">
    <property type="entry name" value="ATPase domain of HSP90 chaperone/DNA topoisomerase II/histidine kinase"/>
    <property type="match status" value="1"/>
</dbReference>
<dbReference type="Pfam" id="PF00512">
    <property type="entry name" value="HisKA"/>
    <property type="match status" value="1"/>
</dbReference>
<dbReference type="InterPro" id="IPR001789">
    <property type="entry name" value="Sig_transdc_resp-reg_receiver"/>
</dbReference>
<dbReference type="InterPro" id="IPR004358">
    <property type="entry name" value="Sig_transdc_His_kin-like_C"/>
</dbReference>
<dbReference type="Gene3D" id="3.30.565.10">
    <property type="entry name" value="Histidine kinase-like ATPase, C-terminal domain"/>
    <property type="match status" value="1"/>
</dbReference>
<dbReference type="PRINTS" id="PR00344">
    <property type="entry name" value="BCTRLSENSOR"/>
</dbReference>
<keyword evidence="3 4" id="KW-0597">Phosphoprotein</keyword>
<dbReference type="SMART" id="SM00448">
    <property type="entry name" value="REC"/>
    <property type="match status" value="1"/>
</dbReference>
<sequence>MAGPHPSHTSQVYTHTLAAASPDSSDFRRALCPLPLSASPSPALHIHLSDILTNLGIQSAVLPPSNQSPKTCMKINKMITSNPISFFILLAITSLLLPTLIIPFWVLKIKAIEKEVDLITKKSHEETWSVIQHAATTLLPMKSSATNLAKLATVSLSKTDLSFSHIESQLSPLLFQALLTIPHLSQISYITQDGLLFALYSNNHQQIFSIYSNTSFSKPTNSRKGYSWYTQPVDSDTGKLYGDAVVFPSQVLVNETWLQQAFNSTNGCASLGKSLNDVNNLLVLNTAGVDKNGVISLGFHLKSLMNVFSGIKPSGGGLYLATKDGNGLREVDGNKTISFQLWNGNSQILKISGTKYILYSSSLDIMGMESVYVLALPYDGGAESRMHKNILIVLLLLSLLFVTVCISIFSFVVLTVRAARKEMCLTAALIKQKGATQQAERKSMNQSLAFVTASHDIRASLAGIAGLLEMSINEVDQESELAKNLKLVQICSGDLYGILNSILDTSKIEAGKMELEEKEFDLTKVVEGVVDLFYPVGLKKGVDVILDLQVTKFSQVKGDEGRLKQILSNLLSNAIKFTSEGNVYVRAWARKRRLQNSRLAHDGESTGCCLLFRTTEAIDEVHHHHHHHDDPNSMEFVFEVNDTGKGIPKEKQASIFENYVQVKETETETAPKIEGTGLGLGIVQSLVRLMGGEISIVDKEVGAKGTCFRFNVVFKVCVSDLSEDDKTVKSSPLKQGYNSSIVVLFISSDERRKMAQKFIAAQGIKVLAVKNIGQLSESLREFRRQEEEQNRSSSDLSFSFGYLNWPTLTSNGVEARKRNDNEASRVPNFILLVIDTTRVDFNELCKAVAEFRKDSKNACSRIVWLGSKCIQLQGLDQKKLPPSDIIIPMPLHGSRLHSLIHLLPEFGAPTHANHLQMTKRNRTQEEEEIERFSMSSSSPLRGKKVLVAEDDSLQQMIAKKILLKLGLSFEMCRNGKEAFTTVTKGLSHQRNLGASHILPYEYIFMDCQMPEMDGCEATRLIRLEEKDYGVHIPIIGLTAHAEGEELNKFIEAGIDINISKPLNENKILKVIQDLHTRY</sequence>
<dbReference type="InterPro" id="IPR036890">
    <property type="entry name" value="HATPase_C_sf"/>
</dbReference>
<organism evidence="8 9">
    <name type="scientific">Lactuca virosa</name>
    <dbReference type="NCBI Taxonomy" id="75947"/>
    <lineage>
        <taxon>Eukaryota</taxon>
        <taxon>Viridiplantae</taxon>
        <taxon>Streptophyta</taxon>
        <taxon>Embryophyta</taxon>
        <taxon>Tracheophyta</taxon>
        <taxon>Spermatophyta</taxon>
        <taxon>Magnoliopsida</taxon>
        <taxon>eudicotyledons</taxon>
        <taxon>Gunneridae</taxon>
        <taxon>Pentapetalae</taxon>
        <taxon>asterids</taxon>
        <taxon>campanulids</taxon>
        <taxon>Asterales</taxon>
        <taxon>Asteraceae</taxon>
        <taxon>Cichorioideae</taxon>
        <taxon>Cichorieae</taxon>
        <taxon>Lactucinae</taxon>
        <taxon>Lactuca</taxon>
    </lineage>
</organism>
<evidence type="ECO:0000259" key="7">
    <source>
        <dbReference type="PROSITE" id="PS50110"/>
    </source>
</evidence>
<dbReference type="InterPro" id="IPR036097">
    <property type="entry name" value="HisK_dim/P_sf"/>
</dbReference>
<comment type="caution">
    <text evidence="8">The sequence shown here is derived from an EMBL/GenBank/DDBJ whole genome shotgun (WGS) entry which is preliminary data.</text>
</comment>
<dbReference type="SUPFAM" id="SSF47384">
    <property type="entry name" value="Homodimeric domain of signal transducing histidine kinase"/>
    <property type="match status" value="1"/>
</dbReference>
<keyword evidence="5" id="KW-1133">Transmembrane helix</keyword>
<feature type="domain" description="Response regulatory" evidence="7">
    <location>
        <begin position="944"/>
        <end position="1075"/>
    </location>
</feature>
<dbReference type="PROSITE" id="PS50109">
    <property type="entry name" value="HIS_KIN"/>
    <property type="match status" value="1"/>
</dbReference>
<gene>
    <name evidence="8" type="ORF">LVIROSA_LOCUS5</name>
</gene>
<feature type="domain" description="Histidine kinase" evidence="6">
    <location>
        <begin position="452"/>
        <end position="716"/>
    </location>
</feature>
<name>A0AAU9LEG7_9ASTR</name>
<dbReference type="InterPro" id="IPR003661">
    <property type="entry name" value="HisK_dim/P_dom"/>
</dbReference>
<evidence type="ECO:0000256" key="1">
    <source>
        <dbReference type="ARBA" id="ARBA00000085"/>
    </source>
</evidence>
<dbReference type="InterPro" id="IPR005467">
    <property type="entry name" value="His_kinase_dom"/>
</dbReference>
<dbReference type="EMBL" id="CAKMRJ010000001">
    <property type="protein sequence ID" value="CAH1411947.1"/>
    <property type="molecule type" value="Genomic_DNA"/>
</dbReference>
<protein>
    <recommendedName>
        <fullName evidence="2">histidine kinase</fullName>
        <ecNumber evidence="2">2.7.13.3</ecNumber>
    </recommendedName>
</protein>
<dbReference type="Gene3D" id="1.10.287.130">
    <property type="match status" value="1"/>
</dbReference>
<dbReference type="PANTHER" id="PTHR43719:SF75">
    <property type="entry name" value="HISTIDINE KINASE CKI1"/>
    <property type="match status" value="1"/>
</dbReference>
<dbReference type="CDD" id="cd00082">
    <property type="entry name" value="HisKA"/>
    <property type="match status" value="1"/>
</dbReference>
<dbReference type="EC" id="2.7.13.3" evidence="2"/>
<dbReference type="PANTHER" id="PTHR43719">
    <property type="entry name" value="TWO-COMPONENT HISTIDINE KINASE"/>
    <property type="match status" value="1"/>
</dbReference>
<dbReference type="SUPFAM" id="SSF52172">
    <property type="entry name" value="CheY-like"/>
    <property type="match status" value="1"/>
</dbReference>
<evidence type="ECO:0000256" key="2">
    <source>
        <dbReference type="ARBA" id="ARBA00012438"/>
    </source>
</evidence>